<proteinExistence type="predicted"/>
<dbReference type="VEuPathDB" id="FungiDB:TSTA_073150"/>
<dbReference type="InParanoid" id="B8LUR8"/>
<dbReference type="GeneID" id="8106032"/>
<evidence type="ECO:0000313" key="2">
    <source>
        <dbReference type="Proteomes" id="UP000001745"/>
    </source>
</evidence>
<dbReference type="AlphaFoldDB" id="B8LUR8"/>
<dbReference type="RefSeq" id="XP_002341312.1">
    <property type="nucleotide sequence ID" value="XM_002341271.1"/>
</dbReference>
<name>B8LUR8_TALSN</name>
<dbReference type="EMBL" id="EQ962652">
    <property type="protein sequence ID" value="EED23925.1"/>
    <property type="molecule type" value="Genomic_DNA"/>
</dbReference>
<accession>B8LUR8</accession>
<dbReference type="HOGENOM" id="CLU_3088911_0_0_1"/>
<keyword evidence="2" id="KW-1185">Reference proteome</keyword>
<reference evidence="2" key="1">
    <citation type="journal article" date="2015" name="Genome Announc.">
        <title>Genome sequence of the AIDS-associated pathogen Penicillium marneffei (ATCC18224) and its near taxonomic relative Talaromyces stipitatus (ATCC10500).</title>
        <authorList>
            <person name="Nierman W.C."/>
            <person name="Fedorova-Abrams N.D."/>
            <person name="Andrianopoulos A."/>
        </authorList>
    </citation>
    <scope>NUCLEOTIDE SEQUENCE [LARGE SCALE GENOMIC DNA]</scope>
    <source>
        <strain evidence="2">ATCC 10500 / CBS 375.48 / QM 6759 / NRRL 1006</strain>
    </source>
</reference>
<protein>
    <submittedName>
        <fullName evidence="1">Uncharacterized protein</fullName>
    </submittedName>
</protein>
<evidence type="ECO:0000313" key="1">
    <source>
        <dbReference type="EMBL" id="EED23925.1"/>
    </source>
</evidence>
<gene>
    <name evidence="1" type="ORF">TSTA_073150</name>
</gene>
<dbReference type="Proteomes" id="UP000001745">
    <property type="component" value="Unassembled WGS sequence"/>
</dbReference>
<organism evidence="1 2">
    <name type="scientific">Talaromyces stipitatus (strain ATCC 10500 / CBS 375.48 / QM 6759 / NRRL 1006)</name>
    <name type="common">Penicillium stipitatum</name>
    <dbReference type="NCBI Taxonomy" id="441959"/>
    <lineage>
        <taxon>Eukaryota</taxon>
        <taxon>Fungi</taxon>
        <taxon>Dikarya</taxon>
        <taxon>Ascomycota</taxon>
        <taxon>Pezizomycotina</taxon>
        <taxon>Eurotiomycetes</taxon>
        <taxon>Eurotiomycetidae</taxon>
        <taxon>Eurotiales</taxon>
        <taxon>Trichocomaceae</taxon>
        <taxon>Talaromyces</taxon>
        <taxon>Talaromyces sect. Talaromyces</taxon>
    </lineage>
</organism>
<sequence length="52" mass="6009">MVPPPLKKPGKVILIFEDKEKAKAWERDMVLWEEDAKRGNVTNKPYLSLVTV</sequence>